<sequence length="9" mass="1032">MENVLVKLS</sequence>
<protein>
    <submittedName>
        <fullName evidence="1">Uncharacterized protein</fullName>
    </submittedName>
</protein>
<name>A0A317Y064_MAIZE</name>
<accession>A0A317Y064</accession>
<gene>
    <name evidence="1" type="ORF">Zm00014a_010580</name>
</gene>
<evidence type="ECO:0000313" key="1">
    <source>
        <dbReference type="EMBL" id="PWZ52017.1"/>
    </source>
</evidence>
<proteinExistence type="predicted"/>
<comment type="caution">
    <text evidence="1">The sequence shown here is derived from an EMBL/GenBank/DDBJ whole genome shotgun (WGS) entry which is preliminary data.</text>
</comment>
<organism evidence="1">
    <name type="scientific">Zea mays</name>
    <name type="common">Maize</name>
    <dbReference type="NCBI Taxonomy" id="4577"/>
    <lineage>
        <taxon>Eukaryota</taxon>
        <taxon>Viridiplantae</taxon>
        <taxon>Streptophyta</taxon>
        <taxon>Embryophyta</taxon>
        <taxon>Tracheophyta</taxon>
        <taxon>Spermatophyta</taxon>
        <taxon>Magnoliopsida</taxon>
        <taxon>Liliopsida</taxon>
        <taxon>Poales</taxon>
        <taxon>Poaceae</taxon>
        <taxon>PACMAD clade</taxon>
        <taxon>Panicoideae</taxon>
        <taxon>Andropogonodae</taxon>
        <taxon>Andropogoneae</taxon>
        <taxon>Tripsacinae</taxon>
        <taxon>Zea</taxon>
    </lineage>
</organism>
<dbReference type="EMBL" id="NCVQ01000001">
    <property type="protein sequence ID" value="PWZ52017.1"/>
    <property type="molecule type" value="Genomic_DNA"/>
</dbReference>
<reference evidence="1" key="1">
    <citation type="journal article" date="2018" name="Nat. Genet.">
        <title>Extensive intraspecific gene order and gene structural variations between Mo17 and other maize genomes.</title>
        <authorList>
            <person name="Sun S."/>
            <person name="Zhou Y."/>
            <person name="Chen J."/>
            <person name="Shi J."/>
            <person name="Zhao H."/>
            <person name="Zhao H."/>
            <person name="Song W."/>
            <person name="Zhang M."/>
            <person name="Cui Y."/>
            <person name="Dong X."/>
            <person name="Liu H."/>
            <person name="Ma X."/>
            <person name="Jiao Y."/>
            <person name="Wang B."/>
            <person name="Wei X."/>
            <person name="Stein J.C."/>
            <person name="Glaubitz J.C."/>
            <person name="Lu F."/>
            <person name="Yu G."/>
            <person name="Liang C."/>
            <person name="Fengler K."/>
            <person name="Li B."/>
            <person name="Rafalski A."/>
            <person name="Schnable P.S."/>
            <person name="Ware D.H."/>
            <person name="Buckler E.S."/>
            <person name="Lai J."/>
        </authorList>
    </citation>
    <scope>NUCLEOTIDE SEQUENCE [LARGE SCALE GENOMIC DNA]</scope>
    <source>
        <tissue evidence="1">Seedling</tissue>
    </source>
</reference>
<dbReference type="Proteomes" id="UP000251960">
    <property type="component" value="Chromosome 1"/>
</dbReference>